<dbReference type="AlphaFoldDB" id="I8T6P7"/>
<accession>I8T6P7</accession>
<evidence type="ECO:0000313" key="1">
    <source>
        <dbReference type="EMBL" id="EIT69408.1"/>
    </source>
</evidence>
<dbReference type="PANTHER" id="PTHR41368">
    <property type="entry name" value="PROTEIN YGHO"/>
    <property type="match status" value="1"/>
</dbReference>
<dbReference type="PATRIC" id="fig|1172194.4.peg.2896"/>
<gene>
    <name evidence="1" type="ORF">WQQ_29900</name>
</gene>
<dbReference type="Gene3D" id="3.40.630.30">
    <property type="match status" value="1"/>
</dbReference>
<dbReference type="OrthoDB" id="9806005at2"/>
<dbReference type="RefSeq" id="WP_007185931.1">
    <property type="nucleotide sequence ID" value="NZ_AKGD01000002.1"/>
</dbReference>
<dbReference type="Proteomes" id="UP000003704">
    <property type="component" value="Unassembled WGS sequence"/>
</dbReference>
<name>I8T6P7_9GAMM</name>
<dbReference type="PANTHER" id="PTHR41368:SF1">
    <property type="entry name" value="PROTEIN YGHO"/>
    <property type="match status" value="1"/>
</dbReference>
<dbReference type="InterPro" id="IPR039968">
    <property type="entry name" value="BcerS-like"/>
</dbReference>
<dbReference type="EMBL" id="AKGD01000002">
    <property type="protein sequence ID" value="EIT69408.1"/>
    <property type="molecule type" value="Genomic_DNA"/>
</dbReference>
<dbReference type="InterPro" id="IPR016181">
    <property type="entry name" value="Acyl_CoA_acyltransferase"/>
</dbReference>
<organism evidence="1 2">
    <name type="scientific">Hydrocarboniphaga effusa AP103</name>
    <dbReference type="NCBI Taxonomy" id="1172194"/>
    <lineage>
        <taxon>Bacteria</taxon>
        <taxon>Pseudomonadati</taxon>
        <taxon>Pseudomonadota</taxon>
        <taxon>Gammaproteobacteria</taxon>
        <taxon>Nevskiales</taxon>
        <taxon>Nevskiaceae</taxon>
        <taxon>Hydrocarboniphaga</taxon>
    </lineage>
</organism>
<proteinExistence type="predicted"/>
<comment type="caution">
    <text evidence="1">The sequence shown here is derived from an EMBL/GenBank/DDBJ whole genome shotgun (WGS) entry which is preliminary data.</text>
</comment>
<evidence type="ECO:0000313" key="2">
    <source>
        <dbReference type="Proteomes" id="UP000003704"/>
    </source>
</evidence>
<sequence length="383" mass="42345">MTTASASSALQIVPVNSPAEFKRFIRLPAQLHKHDPLYVAPLEMERAESLSPKTNPYFEHAEVQFWLAVQGGRDVGRISAQVDKLAAPGTGHFGLIDAIDDAEVFSALFETAENWLKARGCTVAIGPFNLSINEETGLLVQGFDTPPAVMMSHDFPYVGTRVEGAGYVKAKDLIAYNYDVTAPLPAVAQRMVDRKPANIKVRTLDAKRYLEDIQTVTHIFNDAWADNWGFVPYTPAEIDHLARALKPLIDPKLAPIAEIDGRPVAFGILLPNLNEAIREFNGKLLPFNWAKLLWRLKVSGVKSGRLPLMGVRRDIGSPYAAALAPFLVIEAIRSRTAALGYKTAELSWILENNLPMRRMIEAVGGKPYKTYRVYQKSLVQAPA</sequence>
<dbReference type="SUPFAM" id="SSF55729">
    <property type="entry name" value="Acyl-CoA N-acyltransferases (Nat)"/>
    <property type="match status" value="1"/>
</dbReference>
<protein>
    <recommendedName>
        <fullName evidence="3">dATP pyrophosphohydrolase</fullName>
    </recommendedName>
</protein>
<reference evidence="1 2" key="1">
    <citation type="journal article" date="2012" name="J. Bacteriol.">
        <title>Genome Sequence of n-Alkane-Degrading Hydrocarboniphaga effusa Strain AP103T (ATCC BAA-332T).</title>
        <authorList>
            <person name="Chang H.K."/>
            <person name="Zylstra G.J."/>
            <person name="Chae J.C."/>
        </authorList>
    </citation>
    <scope>NUCLEOTIDE SEQUENCE [LARGE SCALE GENOMIC DNA]</scope>
    <source>
        <strain evidence="1 2">AP103</strain>
    </source>
</reference>
<keyword evidence="2" id="KW-1185">Reference proteome</keyword>
<dbReference type="STRING" id="1172194.WQQ_29900"/>
<evidence type="ECO:0008006" key="3">
    <source>
        <dbReference type="Google" id="ProtNLM"/>
    </source>
</evidence>